<proteinExistence type="predicted"/>
<reference evidence="1 2" key="1">
    <citation type="submission" date="2019-09" db="EMBL/GenBank/DDBJ databases">
        <title>The hologenome of the rock-dwelling lichen Lasallia pustulata.</title>
        <authorList>
            <person name="Greshake Tzovaras B."/>
            <person name="Segers F."/>
            <person name="Bicker A."/>
            <person name="Dal Grande F."/>
            <person name="Otte J."/>
            <person name="Hankeln T."/>
            <person name="Schmitt I."/>
            <person name="Ebersberger I."/>
        </authorList>
    </citation>
    <scope>NUCLEOTIDE SEQUENCE [LARGE SCALE GENOMIC DNA]</scope>
    <source>
        <strain evidence="1">A1-1</strain>
    </source>
</reference>
<name>A0A5M8PK68_9LECA</name>
<accession>A0A5M8PK68</accession>
<sequence>MKVFLSELPSLHDLSLSNVVDRIPMSVIATHGQTLRSLQLQETRHWMQTNNTTCDANSAGGIKWSCPPILSLQDINLLNAGCLHLDELTLDIDREPDWPWPLLQALVQHKNLRFLNLYTSVNSVPSVEDNGSQTLRFNKASAQHLFLQLRALKQGKPLEKLSINLGEWNRLRYDITEHLHPLDYLRGDLFTCFMDYQCDEVVVKAARADL</sequence>
<evidence type="ECO:0000313" key="1">
    <source>
        <dbReference type="EMBL" id="KAA6409420.1"/>
    </source>
</evidence>
<dbReference type="OrthoDB" id="3945550at2759"/>
<dbReference type="Proteomes" id="UP000324767">
    <property type="component" value="Unassembled WGS sequence"/>
</dbReference>
<gene>
    <name evidence="1" type="ORF">FRX48_06973</name>
</gene>
<dbReference type="EMBL" id="VXIT01000011">
    <property type="protein sequence ID" value="KAA6409420.1"/>
    <property type="molecule type" value="Genomic_DNA"/>
</dbReference>
<dbReference type="AlphaFoldDB" id="A0A5M8PK68"/>
<protein>
    <submittedName>
        <fullName evidence="1">Uncharacterized protein</fullName>
    </submittedName>
</protein>
<organism evidence="1 2">
    <name type="scientific">Lasallia pustulata</name>
    <dbReference type="NCBI Taxonomy" id="136370"/>
    <lineage>
        <taxon>Eukaryota</taxon>
        <taxon>Fungi</taxon>
        <taxon>Dikarya</taxon>
        <taxon>Ascomycota</taxon>
        <taxon>Pezizomycotina</taxon>
        <taxon>Lecanoromycetes</taxon>
        <taxon>OSLEUM clade</taxon>
        <taxon>Umbilicariomycetidae</taxon>
        <taxon>Umbilicariales</taxon>
        <taxon>Umbilicariaceae</taxon>
        <taxon>Lasallia</taxon>
    </lineage>
</organism>
<evidence type="ECO:0000313" key="2">
    <source>
        <dbReference type="Proteomes" id="UP000324767"/>
    </source>
</evidence>
<comment type="caution">
    <text evidence="1">The sequence shown here is derived from an EMBL/GenBank/DDBJ whole genome shotgun (WGS) entry which is preliminary data.</text>
</comment>